<protein>
    <submittedName>
        <fullName evidence="1">Uncharacterized protein</fullName>
    </submittedName>
</protein>
<dbReference type="Proteomes" id="UP000503011">
    <property type="component" value="Chromosome"/>
</dbReference>
<reference evidence="1 2" key="2">
    <citation type="submission" date="2020-03" db="EMBL/GenBank/DDBJ databases">
        <authorList>
            <person name="Ichikawa N."/>
            <person name="Kimura A."/>
            <person name="Kitahashi Y."/>
            <person name="Uohara A."/>
        </authorList>
    </citation>
    <scope>NUCLEOTIDE SEQUENCE [LARGE SCALE GENOMIC DNA]</scope>
    <source>
        <strain evidence="1 2">NBRC 105367</strain>
    </source>
</reference>
<proteinExistence type="predicted"/>
<dbReference type="KEGG" id="psuu:Psuf_060320"/>
<dbReference type="AlphaFoldDB" id="A0A6F8YRN1"/>
<evidence type="ECO:0000313" key="1">
    <source>
        <dbReference type="EMBL" id="BCB88719.1"/>
    </source>
</evidence>
<keyword evidence="2" id="KW-1185">Reference proteome</keyword>
<evidence type="ECO:0000313" key="2">
    <source>
        <dbReference type="Proteomes" id="UP000503011"/>
    </source>
</evidence>
<organism evidence="1 2">
    <name type="scientific">Phytohabitans suffuscus</name>
    <dbReference type="NCBI Taxonomy" id="624315"/>
    <lineage>
        <taxon>Bacteria</taxon>
        <taxon>Bacillati</taxon>
        <taxon>Actinomycetota</taxon>
        <taxon>Actinomycetes</taxon>
        <taxon>Micromonosporales</taxon>
        <taxon>Micromonosporaceae</taxon>
    </lineage>
</organism>
<reference evidence="1 2" key="1">
    <citation type="submission" date="2020-03" db="EMBL/GenBank/DDBJ databases">
        <title>Whole genome shotgun sequence of Phytohabitans suffuscus NBRC 105367.</title>
        <authorList>
            <person name="Komaki H."/>
            <person name="Tamura T."/>
        </authorList>
    </citation>
    <scope>NUCLEOTIDE SEQUENCE [LARGE SCALE GENOMIC DNA]</scope>
    <source>
        <strain evidence="1 2">NBRC 105367</strain>
    </source>
</reference>
<sequence>MEGPGDKKGDAMAERETALMAVANFVPAESAESWFRAVCDAFDSSGGDWDSFKHALTEHASANSIPGEAVEAFTTVMENEISDRAGVLAQLAESRNEIAQEYTATAARYAEHSGDEEVAAWDDETAAQWYVYLTTSNEWAGWSGREEEWDEFRTWFLRYADAQGVLAQATRFLDNVEQRAEGKVAALTAIGISLPGEDAQPEKYYDEATGLYYDEAGNRYLRDSSGDDIVLQTAEGGLYWASADGKDHWYNPDFTPYVVSTDEAEEGVEAVEAPSAEIALSEADSEVADAVVEKVSAAVGESIDEALEKLAEEFEMSLEDVRGLYEDEIEHETIAAAVQEGIQANA</sequence>
<dbReference type="EMBL" id="AP022871">
    <property type="protein sequence ID" value="BCB88719.1"/>
    <property type="molecule type" value="Genomic_DNA"/>
</dbReference>
<accession>A0A6F8YRN1</accession>
<name>A0A6F8YRN1_9ACTN</name>
<gene>
    <name evidence="1" type="ORF">Psuf_060320</name>
</gene>